<reference evidence="7 8" key="1">
    <citation type="submission" date="2018-12" db="EMBL/GenBank/DDBJ databases">
        <authorList>
            <consortium name="Pathogen Informatics"/>
        </authorList>
    </citation>
    <scope>NUCLEOTIDE SEQUENCE [LARGE SCALE GENOMIC DNA]</scope>
    <source>
        <strain evidence="7 8">NCTC10951</strain>
    </source>
</reference>
<feature type="compositionally biased region" description="Low complexity" evidence="5">
    <location>
        <begin position="182"/>
        <end position="201"/>
    </location>
</feature>
<feature type="DNA-binding region" description="H-T-H motif" evidence="4">
    <location>
        <begin position="36"/>
        <end position="55"/>
    </location>
</feature>
<accession>A0A3S4WLB2</accession>
<proteinExistence type="predicted"/>
<organism evidence="7 8">
    <name type="scientific">Actinomyces viscosus</name>
    <dbReference type="NCBI Taxonomy" id="1656"/>
    <lineage>
        <taxon>Bacteria</taxon>
        <taxon>Bacillati</taxon>
        <taxon>Actinomycetota</taxon>
        <taxon>Actinomycetes</taxon>
        <taxon>Actinomycetales</taxon>
        <taxon>Actinomycetaceae</taxon>
        <taxon>Actinomyces</taxon>
    </lineage>
</organism>
<name>A0A3S4WLB2_ACTVI</name>
<dbReference type="InterPro" id="IPR009057">
    <property type="entry name" value="Homeodomain-like_sf"/>
</dbReference>
<sequence>MKESPVSSTTPRTSGRDRILAAALHLFSRYGFSRITTDRIAREAGVSQAYVVRAFGSKTKLIRILCEQASTHIEELFRDTAPLSDPGQRKEFSRRFQDLAFTSDELRLLAQLFVCGTDDRLGPLARDGFARVSHLLHDDLGIPRDETRSILAIGMLATTLSALDYDRPADPLIEYLFTGENAASDDSGDSGDSAAGVRRPS</sequence>
<dbReference type="Proteomes" id="UP000268658">
    <property type="component" value="Chromosome"/>
</dbReference>
<evidence type="ECO:0000259" key="6">
    <source>
        <dbReference type="PROSITE" id="PS50977"/>
    </source>
</evidence>
<protein>
    <submittedName>
        <fullName evidence="7">Mycofactocin system transcriptional regulator</fullName>
    </submittedName>
</protein>
<dbReference type="GO" id="GO:0000976">
    <property type="term" value="F:transcription cis-regulatory region binding"/>
    <property type="evidence" value="ECO:0007669"/>
    <property type="project" value="TreeGrafter"/>
</dbReference>
<dbReference type="GO" id="GO:0003700">
    <property type="term" value="F:DNA-binding transcription factor activity"/>
    <property type="evidence" value="ECO:0007669"/>
    <property type="project" value="TreeGrafter"/>
</dbReference>
<keyword evidence="3" id="KW-0804">Transcription</keyword>
<dbReference type="InterPro" id="IPR050109">
    <property type="entry name" value="HTH-type_TetR-like_transc_reg"/>
</dbReference>
<evidence type="ECO:0000313" key="7">
    <source>
        <dbReference type="EMBL" id="VEI18242.1"/>
    </source>
</evidence>
<keyword evidence="2 4" id="KW-0238">DNA-binding</keyword>
<dbReference type="EMBL" id="LR134477">
    <property type="protein sequence ID" value="VEI18242.1"/>
    <property type="molecule type" value="Genomic_DNA"/>
</dbReference>
<dbReference type="PRINTS" id="PR00455">
    <property type="entry name" value="HTHTETR"/>
</dbReference>
<dbReference type="Pfam" id="PF00440">
    <property type="entry name" value="TetR_N"/>
    <property type="match status" value="1"/>
</dbReference>
<evidence type="ECO:0000256" key="1">
    <source>
        <dbReference type="ARBA" id="ARBA00023015"/>
    </source>
</evidence>
<dbReference type="Gene3D" id="1.10.357.10">
    <property type="entry name" value="Tetracycline Repressor, domain 2"/>
    <property type="match status" value="1"/>
</dbReference>
<feature type="domain" description="HTH tetR-type" evidence="6">
    <location>
        <begin position="13"/>
        <end position="73"/>
    </location>
</feature>
<dbReference type="RefSeq" id="WP_232023090.1">
    <property type="nucleotide sequence ID" value="NZ_JASPER010000014.1"/>
</dbReference>
<dbReference type="AlphaFoldDB" id="A0A3S4WLB2"/>
<evidence type="ECO:0000256" key="4">
    <source>
        <dbReference type="PROSITE-ProRule" id="PRU00335"/>
    </source>
</evidence>
<evidence type="ECO:0000256" key="5">
    <source>
        <dbReference type="SAM" id="MobiDB-lite"/>
    </source>
</evidence>
<keyword evidence="1" id="KW-0805">Transcription regulation</keyword>
<dbReference type="SUPFAM" id="SSF46689">
    <property type="entry name" value="Homeodomain-like"/>
    <property type="match status" value="1"/>
</dbReference>
<dbReference type="PANTHER" id="PTHR30055">
    <property type="entry name" value="HTH-TYPE TRANSCRIPTIONAL REGULATOR RUTR"/>
    <property type="match status" value="1"/>
</dbReference>
<feature type="region of interest" description="Disordered" evidence="5">
    <location>
        <begin position="181"/>
        <end position="201"/>
    </location>
</feature>
<dbReference type="PROSITE" id="PS50977">
    <property type="entry name" value="HTH_TETR_2"/>
    <property type="match status" value="1"/>
</dbReference>
<evidence type="ECO:0000313" key="8">
    <source>
        <dbReference type="Proteomes" id="UP000268658"/>
    </source>
</evidence>
<gene>
    <name evidence="7" type="ORF">NCTC10951_02607</name>
</gene>
<dbReference type="PANTHER" id="PTHR30055:SF234">
    <property type="entry name" value="HTH-TYPE TRANSCRIPTIONAL REGULATOR BETI"/>
    <property type="match status" value="1"/>
</dbReference>
<evidence type="ECO:0000256" key="3">
    <source>
        <dbReference type="ARBA" id="ARBA00023163"/>
    </source>
</evidence>
<evidence type="ECO:0000256" key="2">
    <source>
        <dbReference type="ARBA" id="ARBA00023125"/>
    </source>
</evidence>
<dbReference type="InterPro" id="IPR001647">
    <property type="entry name" value="HTH_TetR"/>
</dbReference>
<dbReference type="KEGG" id="avc:NCTC10951_02607"/>